<name>A0A7Y0HVT2_9BIFI</name>
<reference evidence="2 3" key="1">
    <citation type="submission" date="2020-02" db="EMBL/GenBank/DDBJ databases">
        <title>Characterization of phylogenetic diversity of novel bifidobacterial species isolated in Czech ZOOs.</title>
        <authorList>
            <person name="Lugli G.A."/>
            <person name="Vera N.B."/>
            <person name="Ventura M."/>
        </authorList>
    </citation>
    <scope>NUCLEOTIDE SEQUENCE [LARGE SCALE GENOMIC DNA]</scope>
    <source>
        <strain evidence="2 3">DSM 109959</strain>
    </source>
</reference>
<evidence type="ECO:0000256" key="1">
    <source>
        <dbReference type="SAM" id="Coils"/>
    </source>
</evidence>
<keyword evidence="3" id="KW-1185">Reference proteome</keyword>
<protein>
    <submittedName>
        <fullName evidence="2">Colicin transporter</fullName>
    </submittedName>
</protein>
<comment type="caution">
    <text evidence="2">The sequence shown here is derived from an EMBL/GenBank/DDBJ whole genome shotgun (WGS) entry which is preliminary data.</text>
</comment>
<accession>A0A7Y0HVT2</accession>
<dbReference type="EMBL" id="JAAIIG010000002">
    <property type="protein sequence ID" value="NMM97531.1"/>
    <property type="molecule type" value="Genomic_DNA"/>
</dbReference>
<evidence type="ECO:0000313" key="2">
    <source>
        <dbReference type="EMBL" id="NMM97531.1"/>
    </source>
</evidence>
<gene>
    <name evidence="2" type="ORF">G1C97_0480</name>
</gene>
<dbReference type="AlphaFoldDB" id="A0A7Y0HVT2"/>
<keyword evidence="1" id="KW-0175">Coiled coil</keyword>
<sequence>MIGSGARRVRTLIAGGVGAVLTVACVTGGASALDMHDADARLDASIASAQAWHGQLARQAMKSHDAGRYTKDQVLEQDAQLVSSMDGVEQATREQLSMNVLRPDTTGYTADAKRALAEKLDEQSDANRRDVEQLKDLTPKLEKSKAERDILNAREAVKAALDKGDALLKSSDGNVDDNKTREDLRNAINAANGYEEDRDVNGLNAKAKTITDKLQPVNDAVKARQDRIAREQAEAAARAAAQATAARQTSGSGSYSGSSYGSGYGGGSYGSGARSYTGTGSGYSARRSNGYTVGGNCYSVGQCQGAIDSSGTDVMQAYHTAGGSTYYGIHNGNGGAAMWGQSSATINGQQHSLGAWQQAQYIDGKPYGVDDGGSYVQTCGPDGKVYYAKVN</sequence>
<dbReference type="Proteomes" id="UP000543419">
    <property type="component" value="Unassembled WGS sequence"/>
</dbReference>
<organism evidence="2 3">
    <name type="scientific">Bifidobacterium olomucense</name>
    <dbReference type="NCBI Taxonomy" id="2675324"/>
    <lineage>
        <taxon>Bacteria</taxon>
        <taxon>Bacillati</taxon>
        <taxon>Actinomycetota</taxon>
        <taxon>Actinomycetes</taxon>
        <taxon>Bifidobacteriales</taxon>
        <taxon>Bifidobacteriaceae</taxon>
        <taxon>Bifidobacterium</taxon>
    </lineage>
</organism>
<proteinExistence type="predicted"/>
<dbReference type="PROSITE" id="PS51257">
    <property type="entry name" value="PROKAR_LIPOPROTEIN"/>
    <property type="match status" value="1"/>
</dbReference>
<feature type="coiled-coil region" evidence="1">
    <location>
        <begin position="117"/>
        <end position="163"/>
    </location>
</feature>
<evidence type="ECO:0000313" key="3">
    <source>
        <dbReference type="Proteomes" id="UP000543419"/>
    </source>
</evidence>